<evidence type="ECO:0000259" key="1">
    <source>
        <dbReference type="Pfam" id="PF00975"/>
    </source>
</evidence>
<organism evidence="2 3">
    <name type="scientific">Candidatus Ligilactobacillus excrementigallinarum</name>
    <dbReference type="NCBI Taxonomy" id="2838641"/>
    <lineage>
        <taxon>Bacteria</taxon>
        <taxon>Bacillati</taxon>
        <taxon>Bacillota</taxon>
        <taxon>Bacilli</taxon>
        <taxon>Lactobacillales</taxon>
        <taxon>Lactobacillaceae</taxon>
        <taxon>Ligilactobacillus</taxon>
    </lineage>
</organism>
<dbReference type="Proteomes" id="UP000823963">
    <property type="component" value="Unassembled WGS sequence"/>
</dbReference>
<proteinExistence type="predicted"/>
<sequence length="179" mass="21028">MFLVFFCIRIKYLICFEFLFLCMIKFNSFNNFNIVLIHPAGGTTYCFNKLVKYINKANVYTVSCPKRYGEKGIDYLALLYKKELEAMGLLNKSTILVGYSFGGNVALKIAEDFHMLKVLWLIDTYPPESYTISNLDNKAYQRVFPEIWLSMTGKLEKLTPQLHEIMYLITEFQKYRKQI</sequence>
<dbReference type="InterPro" id="IPR029058">
    <property type="entry name" value="AB_hydrolase_fold"/>
</dbReference>
<dbReference type="SUPFAM" id="SSF53474">
    <property type="entry name" value="alpha/beta-Hydrolases"/>
    <property type="match status" value="1"/>
</dbReference>
<dbReference type="EMBL" id="DXFP01000002">
    <property type="protein sequence ID" value="HIX01149.1"/>
    <property type="molecule type" value="Genomic_DNA"/>
</dbReference>
<dbReference type="Gene3D" id="3.40.50.1820">
    <property type="entry name" value="alpha/beta hydrolase"/>
    <property type="match status" value="1"/>
</dbReference>
<dbReference type="AlphaFoldDB" id="A0A9D2A902"/>
<evidence type="ECO:0000313" key="3">
    <source>
        <dbReference type="Proteomes" id="UP000823963"/>
    </source>
</evidence>
<protein>
    <recommendedName>
        <fullName evidence="1">Thioesterase domain-containing protein</fullName>
    </recommendedName>
</protein>
<reference evidence="2" key="1">
    <citation type="journal article" date="2021" name="PeerJ">
        <title>Extensive microbial diversity within the chicken gut microbiome revealed by metagenomics and culture.</title>
        <authorList>
            <person name="Gilroy R."/>
            <person name="Ravi A."/>
            <person name="Getino M."/>
            <person name="Pursley I."/>
            <person name="Horton D.L."/>
            <person name="Alikhan N.F."/>
            <person name="Baker D."/>
            <person name="Gharbi K."/>
            <person name="Hall N."/>
            <person name="Watson M."/>
            <person name="Adriaenssens E.M."/>
            <person name="Foster-Nyarko E."/>
            <person name="Jarju S."/>
            <person name="Secka A."/>
            <person name="Antonio M."/>
            <person name="Oren A."/>
            <person name="Chaudhuri R.R."/>
            <person name="La Ragione R."/>
            <person name="Hildebrand F."/>
            <person name="Pallen M.J."/>
        </authorList>
    </citation>
    <scope>NUCLEOTIDE SEQUENCE</scope>
    <source>
        <strain evidence="2">6627</strain>
    </source>
</reference>
<gene>
    <name evidence="2" type="ORF">H9861_00115</name>
</gene>
<dbReference type="InterPro" id="IPR001031">
    <property type="entry name" value="Thioesterase"/>
</dbReference>
<accession>A0A9D2A902</accession>
<name>A0A9D2A902_9LACO</name>
<reference evidence="2" key="2">
    <citation type="submission" date="2021-04" db="EMBL/GenBank/DDBJ databases">
        <authorList>
            <person name="Gilroy R."/>
        </authorList>
    </citation>
    <scope>NUCLEOTIDE SEQUENCE</scope>
    <source>
        <strain evidence="2">6627</strain>
    </source>
</reference>
<dbReference type="Pfam" id="PF00975">
    <property type="entry name" value="Thioesterase"/>
    <property type="match status" value="1"/>
</dbReference>
<comment type="caution">
    <text evidence="2">The sequence shown here is derived from an EMBL/GenBank/DDBJ whole genome shotgun (WGS) entry which is preliminary data.</text>
</comment>
<feature type="domain" description="Thioesterase" evidence="1">
    <location>
        <begin position="34"/>
        <end position="132"/>
    </location>
</feature>
<evidence type="ECO:0000313" key="2">
    <source>
        <dbReference type="EMBL" id="HIX01149.1"/>
    </source>
</evidence>